<protein>
    <recommendedName>
        <fullName evidence="4">DUF1707 domain-containing protein</fullName>
    </recommendedName>
</protein>
<dbReference type="EMBL" id="BA000035">
    <property type="protein sequence ID" value="BAC18957.1"/>
    <property type="molecule type" value="Genomic_DNA"/>
</dbReference>
<proteinExistence type="predicted"/>
<evidence type="ECO:0000313" key="3">
    <source>
        <dbReference type="Proteomes" id="UP000001409"/>
    </source>
</evidence>
<feature type="compositionally biased region" description="Low complexity" evidence="1">
    <location>
        <begin position="94"/>
        <end position="115"/>
    </location>
</feature>
<name>Q8FNJ7_COREF</name>
<feature type="compositionally biased region" description="Polar residues" evidence="1">
    <location>
        <begin position="30"/>
        <end position="39"/>
    </location>
</feature>
<dbReference type="STRING" id="196164.gene:10742576"/>
<dbReference type="PANTHER" id="PTHR40763:SF5">
    <property type="entry name" value="MEMBRANE PROTEIN"/>
    <property type="match status" value="1"/>
</dbReference>
<organism evidence="2 3">
    <name type="scientific">Corynebacterium efficiens (strain DSM 44549 / YS-314 / AJ 12310 / JCM 11189 / NBRC 100395)</name>
    <dbReference type="NCBI Taxonomy" id="196164"/>
    <lineage>
        <taxon>Bacteria</taxon>
        <taxon>Bacillati</taxon>
        <taxon>Actinomycetota</taxon>
        <taxon>Actinomycetes</taxon>
        <taxon>Mycobacteriales</taxon>
        <taxon>Corynebacteriaceae</taxon>
        <taxon>Corynebacterium</taxon>
    </lineage>
</organism>
<reference evidence="2 3" key="1">
    <citation type="journal article" date="2003" name="Genome Res.">
        <title>Comparative complete genome sequence analysis of the amino acid replacements responsible for the thermostability of Corynebacterium efficiens.</title>
        <authorList>
            <person name="Nishio Y."/>
            <person name="Nakamura Y."/>
            <person name="Kawarabayasi Y."/>
            <person name="Usuda Y."/>
            <person name="Kimura E."/>
            <person name="Sugimoto S."/>
            <person name="Matsui K."/>
            <person name="Yamagishi A."/>
            <person name="Kikuchi H."/>
            <person name="Ikeo K."/>
            <person name="Gojobori T."/>
        </authorList>
    </citation>
    <scope>NUCLEOTIDE SEQUENCE [LARGE SCALE GENOMIC DNA]</scope>
    <source>
        <strain evidence="3">DSM 44549 / YS-314 / AJ 12310 / JCM 11189 / NBRC 100395</strain>
    </source>
</reference>
<feature type="region of interest" description="Disordered" evidence="1">
    <location>
        <begin position="1"/>
        <end position="41"/>
    </location>
</feature>
<sequence length="271" mass="29458">MSLPTGYPPAGHRLQTKRERGSRRGARVETTMNVPSNKPSDADREYLQAELTRLVGQGRLDLTTYQDLVDIVWSTENNTDLMQIRARYFGGPTVQQSPAQQPSVPPQQYRYGHPPAQQPPHPHSPHGIPMGGHLAQPHQFTPPAVAGSEPEQSTMGSIKKTGQWAVPAYSAYKLNGSDLHLDLRRATAAAPVVTIDITMNMSAATLVVPPGVHVDVQMASKNWSEFNVDTSTPIPGAPRVVLTGVARASTLKVITKNPNEPLGLWQQVFGS</sequence>
<dbReference type="Proteomes" id="UP000001409">
    <property type="component" value="Chromosome"/>
</dbReference>
<dbReference type="KEGG" id="cef:CE2147"/>
<dbReference type="eggNOG" id="COG4758">
    <property type="taxonomic scope" value="Bacteria"/>
</dbReference>
<evidence type="ECO:0000256" key="1">
    <source>
        <dbReference type="SAM" id="MobiDB-lite"/>
    </source>
</evidence>
<keyword evidence="3" id="KW-1185">Reference proteome</keyword>
<evidence type="ECO:0000313" key="2">
    <source>
        <dbReference type="EMBL" id="BAC18957.1"/>
    </source>
</evidence>
<accession>Q8FNJ7</accession>
<dbReference type="AlphaFoldDB" id="Q8FNJ7"/>
<dbReference type="HOGENOM" id="CLU_075817_1_1_11"/>
<feature type="region of interest" description="Disordered" evidence="1">
    <location>
        <begin position="92"/>
        <end position="155"/>
    </location>
</feature>
<evidence type="ECO:0008006" key="4">
    <source>
        <dbReference type="Google" id="ProtNLM"/>
    </source>
</evidence>
<dbReference type="PANTHER" id="PTHR40763">
    <property type="entry name" value="MEMBRANE PROTEIN-RELATED"/>
    <property type="match status" value="1"/>
</dbReference>